<accession>A0ABP7UEM6</accession>
<proteinExistence type="predicted"/>
<comment type="caution">
    <text evidence="1">The sequence shown here is derived from an EMBL/GenBank/DDBJ whole genome shotgun (WGS) entry which is preliminary data.</text>
</comment>
<evidence type="ECO:0000313" key="2">
    <source>
        <dbReference type="Proteomes" id="UP001500426"/>
    </source>
</evidence>
<dbReference type="EMBL" id="BAABCS010000003">
    <property type="protein sequence ID" value="GAA4041500.1"/>
    <property type="molecule type" value="Genomic_DNA"/>
</dbReference>
<name>A0ABP7UEM6_9FLAO</name>
<keyword evidence="2" id="KW-1185">Reference proteome</keyword>
<organism evidence="1 2">
    <name type="scientific">Flavobacterium chungnamense</name>
    <dbReference type="NCBI Taxonomy" id="706182"/>
    <lineage>
        <taxon>Bacteria</taxon>
        <taxon>Pseudomonadati</taxon>
        <taxon>Bacteroidota</taxon>
        <taxon>Flavobacteriia</taxon>
        <taxon>Flavobacteriales</taxon>
        <taxon>Flavobacteriaceae</taxon>
        <taxon>Flavobacterium</taxon>
    </lineage>
</organism>
<sequence>MNYKKVKSKIKAYHNDGKTIEAAEWLLKMFDIQDHNLKGFALREKAEPNYILLTAEGDFGEQQIIRIPENIFQFSLPLVLTLITHEMVHVRQKSRKPYIEDRLEREWQAYYEMLFHKIFPNYLEVSNFHKRFFAKKAFDYYRRMGEGSELQLKYADQKKEMEDLIASLG</sequence>
<evidence type="ECO:0000313" key="1">
    <source>
        <dbReference type="EMBL" id="GAA4041500.1"/>
    </source>
</evidence>
<protein>
    <submittedName>
        <fullName evidence="1">Uncharacterized protein</fullName>
    </submittedName>
</protein>
<dbReference type="Proteomes" id="UP001500426">
    <property type="component" value="Unassembled WGS sequence"/>
</dbReference>
<gene>
    <name evidence="1" type="ORF">GCM10022388_02680</name>
</gene>
<reference evidence="2" key="1">
    <citation type="journal article" date="2019" name="Int. J. Syst. Evol. Microbiol.">
        <title>The Global Catalogue of Microorganisms (GCM) 10K type strain sequencing project: providing services to taxonomists for standard genome sequencing and annotation.</title>
        <authorList>
            <consortium name="The Broad Institute Genomics Platform"/>
            <consortium name="The Broad Institute Genome Sequencing Center for Infectious Disease"/>
            <person name="Wu L."/>
            <person name="Ma J."/>
        </authorList>
    </citation>
    <scope>NUCLEOTIDE SEQUENCE [LARGE SCALE GENOMIC DNA]</scope>
    <source>
        <strain evidence="2">JCM 17068</strain>
    </source>
</reference>
<dbReference type="RefSeq" id="WP_345089533.1">
    <property type="nucleotide sequence ID" value="NZ_BAABCS010000003.1"/>
</dbReference>